<evidence type="ECO:0000256" key="7">
    <source>
        <dbReference type="SAM" id="SignalP"/>
    </source>
</evidence>
<dbReference type="RefSeq" id="WP_256600825.1">
    <property type="nucleotide sequence ID" value="NZ_JANIBJ010000004.1"/>
</dbReference>
<organism evidence="9 10">
    <name type="scientific">Methylomonas subterranea</name>
    <dbReference type="NCBI Taxonomy" id="2952225"/>
    <lineage>
        <taxon>Bacteria</taxon>
        <taxon>Pseudomonadati</taxon>
        <taxon>Pseudomonadota</taxon>
        <taxon>Gammaproteobacteria</taxon>
        <taxon>Methylococcales</taxon>
        <taxon>Methylococcaceae</taxon>
        <taxon>Methylomonas</taxon>
    </lineage>
</organism>
<dbReference type="SMART" id="SM00235">
    <property type="entry name" value="ZnMc"/>
    <property type="match status" value="1"/>
</dbReference>
<evidence type="ECO:0000256" key="2">
    <source>
        <dbReference type="ARBA" id="ARBA00022723"/>
    </source>
</evidence>
<reference evidence="9 10" key="1">
    <citation type="submission" date="2022-07" db="EMBL/GenBank/DDBJ databases">
        <title>Methylomonas rivi sp. nov., Methylomonas rosea sp. nov., Methylomonas aureus sp. nov. and Methylomonas subterranea sp. nov., four novel methanotrophs isolated from a freshwater creek and the deep terrestrial subsurface.</title>
        <authorList>
            <person name="Abin C."/>
            <person name="Sankaranarayanan K."/>
            <person name="Garner C."/>
            <person name="Sindelar R."/>
            <person name="Kotary K."/>
            <person name="Garner R."/>
            <person name="Barclay S."/>
            <person name="Lawson P."/>
            <person name="Krumholz L."/>
        </authorList>
    </citation>
    <scope>NUCLEOTIDE SEQUENCE [LARGE SCALE GENOMIC DNA]</scope>
    <source>
        <strain evidence="9 10">SURF-2</strain>
    </source>
</reference>
<keyword evidence="4" id="KW-0862">Zinc</keyword>
<proteinExistence type="predicted"/>
<keyword evidence="5" id="KW-0482">Metalloprotease</keyword>
<keyword evidence="10" id="KW-1185">Reference proteome</keyword>
<dbReference type="PANTHER" id="PTHR10201:SF323">
    <property type="entry name" value="MATRIX METALLOPROTEINASE-21"/>
    <property type="match status" value="1"/>
</dbReference>
<dbReference type="SUPFAM" id="SSF55486">
    <property type="entry name" value="Metalloproteases ('zincins'), catalytic domain"/>
    <property type="match status" value="1"/>
</dbReference>
<sequence>MKFKLIARALGLLLAIASGPSHAFTTFSDGNGGVLKWGGDNTPGTPGGVVTWGFISEGTQGDAYCGSACPGVAQSSLWIENSPGTGYTLTPLASLAAYIEAALDKWASVANIHFAGPNSDSGLPINDVNASAPDIRIGVFAFGSGGGAVGYAPPPNGGTGSGDVIFDANSFYAFQPGNDGDPFPLASTAPNDFESLLLHELGHVMGLAHPPVDGSCPVMQVSDSSCLFHINRTLKSDDIAGAQYLYGVAAVPVPAAAWSFLIGLVGWLGLGKSGRFRLVK</sequence>
<evidence type="ECO:0000313" key="9">
    <source>
        <dbReference type="EMBL" id="MCQ8103155.1"/>
    </source>
</evidence>
<feature type="domain" description="Peptidase metallopeptidase" evidence="8">
    <location>
        <begin position="74"/>
        <end position="248"/>
    </location>
</feature>
<keyword evidence="6" id="KW-1133">Transmembrane helix</keyword>
<accession>A0ABT1TCL4</accession>
<evidence type="ECO:0000256" key="6">
    <source>
        <dbReference type="SAM" id="Phobius"/>
    </source>
</evidence>
<keyword evidence="6" id="KW-0812">Transmembrane</keyword>
<keyword evidence="2" id="KW-0479">Metal-binding</keyword>
<name>A0ABT1TCL4_9GAMM</name>
<feature type="transmembrane region" description="Helical" evidence="6">
    <location>
        <begin position="244"/>
        <end position="270"/>
    </location>
</feature>
<dbReference type="InterPro" id="IPR024079">
    <property type="entry name" value="MetalloPept_cat_dom_sf"/>
</dbReference>
<evidence type="ECO:0000256" key="3">
    <source>
        <dbReference type="ARBA" id="ARBA00022801"/>
    </source>
</evidence>
<comment type="caution">
    <text evidence="9">The sequence shown here is derived from an EMBL/GenBank/DDBJ whole genome shotgun (WGS) entry which is preliminary data.</text>
</comment>
<dbReference type="Proteomes" id="UP001524499">
    <property type="component" value="Unassembled WGS sequence"/>
</dbReference>
<gene>
    <name evidence="9" type="ORF">NP590_03460</name>
</gene>
<evidence type="ECO:0000256" key="5">
    <source>
        <dbReference type="ARBA" id="ARBA00023049"/>
    </source>
</evidence>
<evidence type="ECO:0000256" key="1">
    <source>
        <dbReference type="ARBA" id="ARBA00022670"/>
    </source>
</evidence>
<keyword evidence="1" id="KW-0645">Protease</keyword>
<keyword evidence="7" id="KW-0732">Signal</keyword>
<feature type="chain" id="PRO_5046588514" evidence="7">
    <location>
        <begin position="24"/>
        <end position="280"/>
    </location>
</feature>
<dbReference type="InterPro" id="IPR021190">
    <property type="entry name" value="Pept_M10A"/>
</dbReference>
<dbReference type="EMBL" id="JANIBJ010000004">
    <property type="protein sequence ID" value="MCQ8103155.1"/>
    <property type="molecule type" value="Genomic_DNA"/>
</dbReference>
<evidence type="ECO:0000259" key="8">
    <source>
        <dbReference type="SMART" id="SM00235"/>
    </source>
</evidence>
<keyword evidence="6" id="KW-0472">Membrane</keyword>
<evidence type="ECO:0000313" key="10">
    <source>
        <dbReference type="Proteomes" id="UP001524499"/>
    </source>
</evidence>
<feature type="signal peptide" evidence="7">
    <location>
        <begin position="1"/>
        <end position="23"/>
    </location>
</feature>
<dbReference type="InterPro" id="IPR006026">
    <property type="entry name" value="Peptidase_Metallo"/>
</dbReference>
<dbReference type="PANTHER" id="PTHR10201">
    <property type="entry name" value="MATRIX METALLOPROTEINASE"/>
    <property type="match status" value="1"/>
</dbReference>
<protein>
    <submittedName>
        <fullName evidence="9">M10 family metallopeptidase domain-containing protein</fullName>
    </submittedName>
</protein>
<keyword evidence="3" id="KW-0378">Hydrolase</keyword>
<dbReference type="InterPro" id="IPR001818">
    <property type="entry name" value="Pept_M10_metallopeptidase"/>
</dbReference>
<dbReference type="Pfam" id="PF00413">
    <property type="entry name" value="Peptidase_M10"/>
    <property type="match status" value="1"/>
</dbReference>
<dbReference type="Gene3D" id="3.40.390.10">
    <property type="entry name" value="Collagenase (Catalytic Domain)"/>
    <property type="match status" value="1"/>
</dbReference>
<dbReference type="PRINTS" id="PR00138">
    <property type="entry name" value="MATRIXIN"/>
</dbReference>
<evidence type="ECO:0000256" key="4">
    <source>
        <dbReference type="ARBA" id="ARBA00022833"/>
    </source>
</evidence>